<keyword evidence="6 16" id="KW-0812">Transmembrane</keyword>
<protein>
    <recommendedName>
        <fullName evidence="3 16">NADH-ubiquinone oxidoreductase chain 5</fullName>
        <ecNumber evidence="2 16">7.1.1.2</ecNumber>
    </recommendedName>
</protein>
<dbReference type="EC" id="7.1.1.2" evidence="2 16"/>
<evidence type="ECO:0000256" key="2">
    <source>
        <dbReference type="ARBA" id="ARBA00012944"/>
    </source>
</evidence>
<feature type="transmembrane region" description="Helical" evidence="16">
    <location>
        <begin position="314"/>
        <end position="336"/>
    </location>
</feature>
<geneLocation type="mitochondrion" evidence="20"/>
<evidence type="ECO:0000256" key="6">
    <source>
        <dbReference type="ARBA" id="ARBA00022692"/>
    </source>
</evidence>
<comment type="function">
    <text evidence="16">Core subunit of the mitochondrial membrane respiratory chain NADH dehydrogenase (Complex I) which catalyzes electron transfer from NADH through the respiratory chain, using ubiquinone as an electron acceptor. Essential for the catalytic activity and assembly of complex I.</text>
</comment>
<dbReference type="EMBL" id="LC565708">
    <property type="protein sequence ID" value="BCI56845.1"/>
    <property type="molecule type" value="Genomic_DNA"/>
</dbReference>
<feature type="transmembrane region" description="Helical" evidence="16">
    <location>
        <begin position="445"/>
        <end position="464"/>
    </location>
</feature>
<keyword evidence="11 16" id="KW-0520">NAD</keyword>
<reference evidence="20" key="1">
    <citation type="submission" date="2020-07" db="EMBL/GenBank/DDBJ databases">
        <title>The complete mitochondrial genome of Japanese forest green tree frog (Rhacophorus arboreus).</title>
        <authorList>
            <person name="Inagaki H."/>
            <person name="Shigeri Y."/>
        </authorList>
    </citation>
    <scope>NUCLEOTIDE SEQUENCE</scope>
    <source>
        <strain evidence="20">HYK190603</strain>
        <tissue evidence="20">Oviduct</tissue>
    </source>
</reference>
<keyword evidence="14 16" id="KW-0472">Membrane</keyword>
<feature type="transmembrane region" description="Helical" evidence="16">
    <location>
        <begin position="76"/>
        <end position="99"/>
    </location>
</feature>
<feature type="transmembrane region" description="Helical" evidence="16">
    <location>
        <begin position="399"/>
        <end position="424"/>
    </location>
</feature>
<evidence type="ECO:0000256" key="8">
    <source>
        <dbReference type="ARBA" id="ARBA00022967"/>
    </source>
</evidence>
<evidence type="ECO:0000313" key="20">
    <source>
        <dbReference type="EMBL" id="BCI56845.1"/>
    </source>
</evidence>
<dbReference type="Pfam" id="PF06455">
    <property type="entry name" value="NADH5_C"/>
    <property type="match status" value="1"/>
</dbReference>
<feature type="domain" description="NADH-Ubiquinone oxidoreductase (complex I) chain 5 N-terminal" evidence="18">
    <location>
        <begin position="59"/>
        <end position="108"/>
    </location>
</feature>
<evidence type="ECO:0000259" key="19">
    <source>
        <dbReference type="Pfam" id="PF06455"/>
    </source>
</evidence>
<feature type="transmembrane region" description="Helical" evidence="16">
    <location>
        <begin position="357"/>
        <end position="379"/>
    </location>
</feature>
<dbReference type="Pfam" id="PF00662">
    <property type="entry name" value="Proton_antipo_N"/>
    <property type="match status" value="1"/>
</dbReference>
<dbReference type="GO" id="GO:0008137">
    <property type="term" value="F:NADH dehydrogenase (ubiquinone) activity"/>
    <property type="evidence" value="ECO:0007669"/>
    <property type="project" value="UniProtKB-EC"/>
</dbReference>
<keyword evidence="8" id="KW-1278">Translocase</keyword>
<dbReference type="InterPro" id="IPR001516">
    <property type="entry name" value="Proton_antipo_N"/>
</dbReference>
<feature type="domain" description="NADH dehydrogenase subunit 5 C-terminal" evidence="19">
    <location>
        <begin position="411"/>
        <end position="590"/>
    </location>
</feature>
<sequence>MAPAMMIFLTLLAPMIWLKHKKFPSMTKTAVKLSFFISLALLTLNYSTHSWATNLSLSWLTLNTSLVPIMIQFDLYSLMFMTVAFFVSWSIIEFSIWYMNTDPNLNTFIKYLLIFLMAMIILVSASNLLTLFIGWEGVGIMSYLLIGWFHGRNQAAIAAIQAVLYNRIGDIGFLMAFCWTLKELTATNLELMMNFQIPTPILIALITAAASKSAQFGLHPWLAAAMEGPTPVSALLHSSTMVVAGIFLMIRISPTLMQNQTAMTTCLCLGALSTFYASASALTQNDIKKIIAHSTSSQLGLMMVAIGIGQPHFAFFHICTHAFFKAMLFLCSGLFIHSLNDEQDIRKMGGMQHLLPMTTTSFSIGSFALMGTPFLSAFYSKDAIIESMSTSYVNSTALLLTLVATAFTAVYSIRLIFFVSLKHVRSINPMIMFNEQNSTMAVKPITRLAYGSVFAGLMIFHTLIPNNPVTHTMPLGTKMIALMTTITAFIFAYDLAKMTWTSPPYNPTNPKLSDPLIYNLISHRWWSQNLLNTASQTILFTIESFMLKNKATGLMNLQKLPLRNIQLSQSGMIKSYLATLFITLTLAILLAL</sequence>
<organism evidence="20">
    <name type="scientific">Zhangixalus arboreus</name>
    <name type="common">Kinugasa flying frog</name>
    <dbReference type="NCBI Taxonomy" id="68419"/>
    <lineage>
        <taxon>Eukaryota</taxon>
        <taxon>Metazoa</taxon>
        <taxon>Chordata</taxon>
        <taxon>Craniata</taxon>
        <taxon>Vertebrata</taxon>
        <taxon>Euteleostomi</taxon>
        <taxon>Amphibia</taxon>
        <taxon>Batrachia</taxon>
        <taxon>Anura</taxon>
        <taxon>Neobatrachia</taxon>
        <taxon>Ranoidea</taxon>
        <taxon>Rhacophoridae</taxon>
        <taxon>Rhacophorinae</taxon>
        <taxon>Zhangixalus</taxon>
    </lineage>
</organism>
<feature type="transmembrane region" description="Helical" evidence="16">
    <location>
        <begin position="155"/>
        <end position="179"/>
    </location>
</feature>
<evidence type="ECO:0000256" key="3">
    <source>
        <dbReference type="ARBA" id="ARBA00021096"/>
    </source>
</evidence>
<dbReference type="PRINTS" id="PR01434">
    <property type="entry name" value="NADHDHGNASE5"/>
</dbReference>
<evidence type="ECO:0000256" key="4">
    <source>
        <dbReference type="ARBA" id="ARBA00022448"/>
    </source>
</evidence>
<dbReference type="InterPro" id="IPR018393">
    <property type="entry name" value="NADHpl_OxRdtase_5_subgr"/>
</dbReference>
<dbReference type="AlphaFoldDB" id="A0A7G1HKY9"/>
<evidence type="ECO:0000256" key="11">
    <source>
        <dbReference type="ARBA" id="ARBA00023027"/>
    </source>
</evidence>
<evidence type="ECO:0000256" key="7">
    <source>
        <dbReference type="ARBA" id="ARBA00022792"/>
    </source>
</evidence>
<feature type="transmembrane region" description="Helical" evidence="16">
    <location>
        <begin position="476"/>
        <end position="496"/>
    </location>
</feature>
<evidence type="ECO:0000256" key="12">
    <source>
        <dbReference type="ARBA" id="ARBA00023075"/>
    </source>
</evidence>
<proteinExistence type="inferred from homology"/>
<accession>A0A7G1HKY9</accession>
<keyword evidence="4 16" id="KW-0813">Transport</keyword>
<evidence type="ECO:0000256" key="13">
    <source>
        <dbReference type="ARBA" id="ARBA00023128"/>
    </source>
</evidence>
<comment type="catalytic activity">
    <reaction evidence="15 16">
        <text>a ubiquinone + NADH + 5 H(+)(in) = a ubiquinol + NAD(+) + 4 H(+)(out)</text>
        <dbReference type="Rhea" id="RHEA:29091"/>
        <dbReference type="Rhea" id="RHEA-COMP:9565"/>
        <dbReference type="Rhea" id="RHEA-COMP:9566"/>
        <dbReference type="ChEBI" id="CHEBI:15378"/>
        <dbReference type="ChEBI" id="CHEBI:16389"/>
        <dbReference type="ChEBI" id="CHEBI:17976"/>
        <dbReference type="ChEBI" id="CHEBI:57540"/>
        <dbReference type="ChEBI" id="CHEBI:57945"/>
        <dbReference type="EC" id="7.1.1.2"/>
    </reaction>
</comment>
<feature type="domain" description="NADH:quinone oxidoreductase/Mrp antiporter transmembrane" evidence="17">
    <location>
        <begin position="125"/>
        <end position="408"/>
    </location>
</feature>
<dbReference type="PANTHER" id="PTHR42829">
    <property type="entry name" value="NADH-UBIQUINONE OXIDOREDUCTASE CHAIN 5"/>
    <property type="match status" value="1"/>
</dbReference>
<comment type="subcellular location">
    <subcellularLocation>
        <location evidence="1">Mitochondrion inner membrane</location>
        <topology evidence="1">Multi-pass membrane protein</topology>
    </subcellularLocation>
</comment>
<feature type="transmembrane region" description="Helical" evidence="16">
    <location>
        <begin position="573"/>
        <end position="591"/>
    </location>
</feature>
<evidence type="ECO:0000256" key="1">
    <source>
        <dbReference type="ARBA" id="ARBA00004448"/>
    </source>
</evidence>
<keyword evidence="9" id="KW-0249">Electron transport</keyword>
<dbReference type="InterPro" id="IPR003945">
    <property type="entry name" value="NU5C-like"/>
</dbReference>
<evidence type="ECO:0000256" key="5">
    <source>
        <dbReference type="ARBA" id="ARBA00022660"/>
    </source>
</evidence>
<comment type="similarity">
    <text evidence="16">Belongs to the complex I subunit 5 family.</text>
</comment>
<dbReference type="GO" id="GO:0042773">
    <property type="term" value="P:ATP synthesis coupled electron transport"/>
    <property type="evidence" value="ECO:0007669"/>
    <property type="project" value="InterPro"/>
</dbReference>
<dbReference type="GO" id="GO:0015990">
    <property type="term" value="P:electron transport coupled proton transport"/>
    <property type="evidence" value="ECO:0007669"/>
    <property type="project" value="TreeGrafter"/>
</dbReference>
<evidence type="ECO:0000256" key="14">
    <source>
        <dbReference type="ARBA" id="ARBA00023136"/>
    </source>
</evidence>
<evidence type="ECO:0000259" key="17">
    <source>
        <dbReference type="Pfam" id="PF00361"/>
    </source>
</evidence>
<evidence type="ECO:0000256" key="9">
    <source>
        <dbReference type="ARBA" id="ARBA00022982"/>
    </source>
</evidence>
<name>A0A7G1HKY9_9NEOB</name>
<keyword evidence="10 16" id="KW-1133">Transmembrane helix</keyword>
<evidence type="ECO:0000256" key="16">
    <source>
        <dbReference type="RuleBase" id="RU003404"/>
    </source>
</evidence>
<evidence type="ECO:0000259" key="18">
    <source>
        <dbReference type="Pfam" id="PF00662"/>
    </source>
</evidence>
<dbReference type="NCBIfam" id="TIGR01974">
    <property type="entry name" value="NDH_I_L"/>
    <property type="match status" value="1"/>
</dbReference>
<feature type="transmembrane region" description="Helical" evidence="16">
    <location>
        <begin position="290"/>
        <end position="308"/>
    </location>
</feature>
<evidence type="ECO:0000256" key="15">
    <source>
        <dbReference type="ARBA" id="ARBA00049551"/>
    </source>
</evidence>
<gene>
    <name evidence="20" type="primary">ND5</name>
</gene>
<feature type="transmembrane region" description="Helical" evidence="16">
    <location>
        <begin position="191"/>
        <end position="211"/>
    </location>
</feature>
<keyword evidence="13 16" id="KW-0496">Mitochondrion</keyword>
<dbReference type="InterPro" id="IPR010934">
    <property type="entry name" value="NADH_DH_su5_C"/>
</dbReference>
<evidence type="ECO:0000256" key="10">
    <source>
        <dbReference type="ARBA" id="ARBA00022989"/>
    </source>
</evidence>
<dbReference type="GO" id="GO:0003954">
    <property type="term" value="F:NADH dehydrogenase activity"/>
    <property type="evidence" value="ECO:0007669"/>
    <property type="project" value="TreeGrafter"/>
</dbReference>
<feature type="transmembrane region" description="Helical" evidence="16">
    <location>
        <begin position="231"/>
        <end position="250"/>
    </location>
</feature>
<keyword evidence="7" id="KW-0999">Mitochondrion inner membrane</keyword>
<dbReference type="Pfam" id="PF00361">
    <property type="entry name" value="Proton_antipo_M"/>
    <property type="match status" value="1"/>
</dbReference>
<dbReference type="PANTHER" id="PTHR42829:SF2">
    <property type="entry name" value="NADH-UBIQUINONE OXIDOREDUCTASE CHAIN 5"/>
    <property type="match status" value="1"/>
</dbReference>
<keyword evidence="5" id="KW-0679">Respiratory chain</keyword>
<dbReference type="InterPro" id="IPR001750">
    <property type="entry name" value="ND/Mrp_TM"/>
</dbReference>
<feature type="transmembrane region" description="Helical" evidence="16">
    <location>
        <begin position="111"/>
        <end position="135"/>
    </location>
</feature>
<keyword evidence="12 16" id="KW-0830">Ubiquinone</keyword>
<dbReference type="GO" id="GO:0005743">
    <property type="term" value="C:mitochondrial inner membrane"/>
    <property type="evidence" value="ECO:0007669"/>
    <property type="project" value="UniProtKB-SubCell"/>
</dbReference>